<dbReference type="FunFam" id="1.10.10.10:FF:000001">
    <property type="entry name" value="LysR family transcriptional regulator"/>
    <property type="match status" value="1"/>
</dbReference>
<dbReference type="SUPFAM" id="SSF53850">
    <property type="entry name" value="Periplasmic binding protein-like II"/>
    <property type="match status" value="1"/>
</dbReference>
<comment type="similarity">
    <text evidence="1">Belongs to the LysR transcriptional regulatory family.</text>
</comment>
<dbReference type="AlphaFoldDB" id="A0A2P4R452"/>
<dbReference type="InterPro" id="IPR000847">
    <property type="entry name" value="LysR_HTH_N"/>
</dbReference>
<evidence type="ECO:0000256" key="1">
    <source>
        <dbReference type="ARBA" id="ARBA00009437"/>
    </source>
</evidence>
<dbReference type="Gene3D" id="1.10.10.10">
    <property type="entry name" value="Winged helix-like DNA-binding domain superfamily/Winged helix DNA-binding domain"/>
    <property type="match status" value="1"/>
</dbReference>
<dbReference type="PANTHER" id="PTHR30419:SF8">
    <property type="entry name" value="NITROGEN ASSIMILATION TRANSCRIPTIONAL ACTIVATOR-RELATED"/>
    <property type="match status" value="1"/>
</dbReference>
<dbReference type="GO" id="GO:0005829">
    <property type="term" value="C:cytosol"/>
    <property type="evidence" value="ECO:0007669"/>
    <property type="project" value="TreeGrafter"/>
</dbReference>
<dbReference type="EMBL" id="PPWZ01000090">
    <property type="protein sequence ID" value="POH36044.1"/>
    <property type="molecule type" value="Genomic_DNA"/>
</dbReference>
<dbReference type="InterPro" id="IPR050950">
    <property type="entry name" value="HTH-type_LysR_regulators"/>
</dbReference>
<organism evidence="6">
    <name type="scientific">Companilactobacillus formosensis</name>
    <dbReference type="NCBI Taxonomy" id="1617889"/>
    <lineage>
        <taxon>Bacteria</taxon>
        <taxon>Bacillati</taxon>
        <taxon>Bacillota</taxon>
        <taxon>Bacilli</taxon>
        <taxon>Lactobacillales</taxon>
        <taxon>Lactobacillaceae</taxon>
        <taxon>Companilactobacillus</taxon>
    </lineage>
</organism>
<feature type="domain" description="HTH lysR-type" evidence="5">
    <location>
        <begin position="1"/>
        <end position="58"/>
    </location>
</feature>
<dbReference type="PANTHER" id="PTHR30419">
    <property type="entry name" value="HTH-TYPE TRANSCRIPTIONAL REGULATOR YBHD"/>
    <property type="match status" value="1"/>
</dbReference>
<dbReference type="Gene3D" id="3.40.190.290">
    <property type="match status" value="1"/>
</dbReference>
<evidence type="ECO:0000256" key="3">
    <source>
        <dbReference type="ARBA" id="ARBA00023125"/>
    </source>
</evidence>
<reference evidence="6" key="1">
    <citation type="submission" date="2018-01" db="EMBL/GenBank/DDBJ databases">
        <title>Genome sequnecing of Lactobacillus formosensis KACC 18721.</title>
        <authorList>
            <person name="Kim S.-J."/>
            <person name="Heo J."/>
        </authorList>
    </citation>
    <scope>NUCLEOTIDE SEQUENCE</scope>
    <source>
        <strain evidence="6">KACC 18721</strain>
    </source>
</reference>
<dbReference type="PROSITE" id="PS50931">
    <property type="entry name" value="HTH_LYSR"/>
    <property type="match status" value="1"/>
</dbReference>
<keyword evidence="2" id="KW-0805">Transcription regulation</keyword>
<protein>
    <submittedName>
        <fullName evidence="6">LysR family transcriptional regulator</fullName>
    </submittedName>
</protein>
<comment type="caution">
    <text evidence="6">The sequence shown here is derived from an EMBL/GenBank/DDBJ whole genome shotgun (WGS) entry which is preliminary data.</text>
</comment>
<dbReference type="InterPro" id="IPR036388">
    <property type="entry name" value="WH-like_DNA-bd_sf"/>
</dbReference>
<dbReference type="GO" id="GO:0003677">
    <property type="term" value="F:DNA binding"/>
    <property type="evidence" value="ECO:0007669"/>
    <property type="project" value="UniProtKB-KW"/>
</dbReference>
<name>A0A2P4R452_9LACO</name>
<dbReference type="CDD" id="cd05466">
    <property type="entry name" value="PBP2_LTTR_substrate"/>
    <property type="match status" value="1"/>
</dbReference>
<evidence type="ECO:0000259" key="5">
    <source>
        <dbReference type="PROSITE" id="PS50931"/>
    </source>
</evidence>
<dbReference type="InterPro" id="IPR036390">
    <property type="entry name" value="WH_DNA-bd_sf"/>
</dbReference>
<sequence>MDLQKLKTFVNLSKTLNYTDTAEDLFTTQGNISKQILSLEKELGVSLFKRAHRKIALTQQGTIVLPYAKEIIHNYDNLKIELNDFRAAKNSIIKMHTIPTMPSYQSFSLITSFLKEHPEIHIELKEEESYNLITSLKAGKCELVFARLFEFDDPDLEYLPMEEDSFVAVLPKNHPYAQETSLDLRKLNGEHFLILGPATNLYNPFLKLCQEAGFEPKITYEGTRVDLIMQMVQNNMGVSLMMAKTAQNFASDKFAFVPLSSNIANELCFVRSKGQHSDSNKLFWKYAKDNVINIGG</sequence>
<dbReference type="Pfam" id="PF00126">
    <property type="entry name" value="HTH_1"/>
    <property type="match status" value="1"/>
</dbReference>
<gene>
    <name evidence="6" type="ORF">C2R26_10640</name>
</gene>
<evidence type="ECO:0000256" key="4">
    <source>
        <dbReference type="ARBA" id="ARBA00023163"/>
    </source>
</evidence>
<keyword evidence="3" id="KW-0238">DNA-binding</keyword>
<accession>A0A2P4R452</accession>
<evidence type="ECO:0000256" key="2">
    <source>
        <dbReference type="ARBA" id="ARBA00023015"/>
    </source>
</evidence>
<dbReference type="GO" id="GO:0003700">
    <property type="term" value="F:DNA-binding transcription factor activity"/>
    <property type="evidence" value="ECO:0007669"/>
    <property type="project" value="InterPro"/>
</dbReference>
<proteinExistence type="inferred from homology"/>
<dbReference type="Pfam" id="PF03466">
    <property type="entry name" value="LysR_substrate"/>
    <property type="match status" value="1"/>
</dbReference>
<dbReference type="SUPFAM" id="SSF46785">
    <property type="entry name" value="Winged helix' DNA-binding domain"/>
    <property type="match status" value="1"/>
</dbReference>
<dbReference type="PRINTS" id="PR00039">
    <property type="entry name" value="HTHLYSR"/>
</dbReference>
<evidence type="ECO:0000313" key="6">
    <source>
        <dbReference type="EMBL" id="POH36044.1"/>
    </source>
</evidence>
<keyword evidence="4" id="KW-0804">Transcription</keyword>
<dbReference type="InterPro" id="IPR005119">
    <property type="entry name" value="LysR_subst-bd"/>
</dbReference>